<feature type="transmembrane region" description="Helical" evidence="8">
    <location>
        <begin position="162"/>
        <end position="183"/>
    </location>
</feature>
<proteinExistence type="predicted"/>
<evidence type="ECO:0000313" key="11">
    <source>
        <dbReference type="Proteomes" id="UP000663868"/>
    </source>
</evidence>
<dbReference type="PROSITE" id="PS50262">
    <property type="entry name" value="G_PROTEIN_RECEP_F1_2"/>
    <property type="match status" value="1"/>
</dbReference>
<dbReference type="AlphaFoldDB" id="A0A820C8N7"/>
<organism evidence="10 11">
    <name type="scientific">Adineta steineri</name>
    <dbReference type="NCBI Taxonomy" id="433720"/>
    <lineage>
        <taxon>Eukaryota</taxon>
        <taxon>Metazoa</taxon>
        <taxon>Spiralia</taxon>
        <taxon>Gnathifera</taxon>
        <taxon>Rotifera</taxon>
        <taxon>Eurotatoria</taxon>
        <taxon>Bdelloidea</taxon>
        <taxon>Adinetida</taxon>
        <taxon>Adinetidae</taxon>
        <taxon>Adineta</taxon>
    </lineage>
</organism>
<feature type="transmembrane region" description="Helical" evidence="8">
    <location>
        <begin position="203"/>
        <end position="225"/>
    </location>
</feature>
<name>A0A820C8N7_9BILA</name>
<evidence type="ECO:0000313" key="10">
    <source>
        <dbReference type="EMBL" id="CAF4218270.1"/>
    </source>
</evidence>
<evidence type="ECO:0000256" key="4">
    <source>
        <dbReference type="ARBA" id="ARBA00023040"/>
    </source>
</evidence>
<feature type="transmembrane region" description="Helical" evidence="8">
    <location>
        <begin position="129"/>
        <end position="150"/>
    </location>
</feature>
<feature type="transmembrane region" description="Helical" evidence="8">
    <location>
        <begin position="283"/>
        <end position="309"/>
    </location>
</feature>
<dbReference type="Proteomes" id="UP000663868">
    <property type="component" value="Unassembled WGS sequence"/>
</dbReference>
<dbReference type="InterPro" id="IPR017452">
    <property type="entry name" value="GPCR_Rhodpsn_7TM"/>
</dbReference>
<accession>A0A820C8N7</accession>
<feature type="transmembrane region" description="Helical" evidence="8">
    <location>
        <begin position="245"/>
        <end position="263"/>
    </location>
</feature>
<reference evidence="10" key="1">
    <citation type="submission" date="2021-02" db="EMBL/GenBank/DDBJ databases">
        <authorList>
            <person name="Nowell W R."/>
        </authorList>
    </citation>
    <scope>NUCLEOTIDE SEQUENCE</scope>
</reference>
<keyword evidence="4" id="KW-0297">G-protein coupled receptor</keyword>
<dbReference type="SUPFAM" id="SSF81321">
    <property type="entry name" value="Family A G protein-coupled receptor-like"/>
    <property type="match status" value="1"/>
</dbReference>
<dbReference type="PANTHER" id="PTHR24243:SF233">
    <property type="entry name" value="THYROTROPIN-RELEASING HORMONE RECEPTOR"/>
    <property type="match status" value="1"/>
</dbReference>
<protein>
    <recommendedName>
        <fullName evidence="9">G-protein coupled receptors family 1 profile domain-containing protein</fullName>
    </recommendedName>
</protein>
<comment type="caution">
    <text evidence="10">The sequence shown here is derived from an EMBL/GenBank/DDBJ whole genome shotgun (WGS) entry which is preliminary data.</text>
</comment>
<sequence>MCLCYEHGNQRLANCFEFNHHMTVDDFDFDNKTIEHICGEDSLFVTTTSSTSLMTSTSRMSSIPFTSSTTSILSTTSTSSAISSSTLSSTTSLDSSTLTTNSLIQLINSIMSSPTSSSFSDTVNTVSPYIYSITMTLTLITSIVNICVLCRRTLRSSSCTHYFLASFLGTIAYMFVTPLGGILRLRYDIVFNAFPFGCKTSNFFAYGSQLFIALMLVCASIDRYFVSSSSVRLRNLGKVRVAQRIIIVVSIMTILFMSPYFFIYDWNYGTNQCSLSPMVFAFVYISIRVVLYYIVAPLIMLVFGGLTIYNIRSQANRVAPVGQHNHHRRTEGQLARMLIIQVGVYIVFLLPSGVTYTLVTFVPEMNTLFYTTIRSITILWQQGAFFFSFFVYILSAKVYRDELKKFFEWNQIHGRIMRNIILITNRHFQANRNIDDVRV</sequence>
<evidence type="ECO:0000256" key="2">
    <source>
        <dbReference type="ARBA" id="ARBA00022692"/>
    </source>
</evidence>
<feature type="transmembrane region" description="Helical" evidence="8">
    <location>
        <begin position="379"/>
        <end position="399"/>
    </location>
</feature>
<dbReference type="GO" id="GO:0004930">
    <property type="term" value="F:G protein-coupled receptor activity"/>
    <property type="evidence" value="ECO:0007669"/>
    <property type="project" value="UniProtKB-KW"/>
</dbReference>
<keyword evidence="6" id="KW-0675">Receptor</keyword>
<dbReference type="Pfam" id="PF00001">
    <property type="entry name" value="7tm_1"/>
    <property type="match status" value="1"/>
</dbReference>
<evidence type="ECO:0000256" key="6">
    <source>
        <dbReference type="ARBA" id="ARBA00023170"/>
    </source>
</evidence>
<dbReference type="GO" id="GO:0005886">
    <property type="term" value="C:plasma membrane"/>
    <property type="evidence" value="ECO:0007669"/>
    <property type="project" value="TreeGrafter"/>
</dbReference>
<keyword evidence="5 8" id="KW-0472">Membrane</keyword>
<evidence type="ECO:0000256" key="7">
    <source>
        <dbReference type="ARBA" id="ARBA00023224"/>
    </source>
</evidence>
<dbReference type="InterPro" id="IPR000276">
    <property type="entry name" value="GPCR_Rhodpsn"/>
</dbReference>
<evidence type="ECO:0000259" key="9">
    <source>
        <dbReference type="PROSITE" id="PS50262"/>
    </source>
</evidence>
<evidence type="ECO:0000256" key="3">
    <source>
        <dbReference type="ARBA" id="ARBA00022989"/>
    </source>
</evidence>
<dbReference type="EMBL" id="CAJOBB010008951">
    <property type="protein sequence ID" value="CAF4218270.1"/>
    <property type="molecule type" value="Genomic_DNA"/>
</dbReference>
<keyword evidence="7" id="KW-0807">Transducer</keyword>
<keyword evidence="3 8" id="KW-1133">Transmembrane helix</keyword>
<feature type="domain" description="G-protein coupled receptors family 1 profile" evidence="9">
    <location>
        <begin position="141"/>
        <end position="392"/>
    </location>
</feature>
<evidence type="ECO:0000256" key="5">
    <source>
        <dbReference type="ARBA" id="ARBA00023136"/>
    </source>
</evidence>
<comment type="subcellular location">
    <subcellularLocation>
        <location evidence="1">Membrane</location>
        <topology evidence="1">Multi-pass membrane protein</topology>
    </subcellularLocation>
</comment>
<feature type="transmembrane region" description="Helical" evidence="8">
    <location>
        <begin position="338"/>
        <end position="359"/>
    </location>
</feature>
<dbReference type="Gene3D" id="1.20.1070.10">
    <property type="entry name" value="Rhodopsin 7-helix transmembrane proteins"/>
    <property type="match status" value="1"/>
</dbReference>
<evidence type="ECO:0000256" key="1">
    <source>
        <dbReference type="ARBA" id="ARBA00004141"/>
    </source>
</evidence>
<dbReference type="PANTHER" id="PTHR24243">
    <property type="entry name" value="G-PROTEIN COUPLED RECEPTOR"/>
    <property type="match status" value="1"/>
</dbReference>
<gene>
    <name evidence="10" type="ORF">KXQ929_LOCUS41050</name>
</gene>
<evidence type="ECO:0000256" key="8">
    <source>
        <dbReference type="SAM" id="Phobius"/>
    </source>
</evidence>
<keyword evidence="2 8" id="KW-0812">Transmembrane</keyword>